<keyword evidence="2" id="KW-0442">Lipid degradation</keyword>
<feature type="domain" description="PNPLA" evidence="5">
    <location>
        <begin position="24"/>
        <end position="187"/>
    </location>
</feature>
<comment type="caution">
    <text evidence="4">Lacks conserved residue(s) required for the propagation of feature annotation.</text>
</comment>
<evidence type="ECO:0000256" key="3">
    <source>
        <dbReference type="ARBA" id="ARBA00023098"/>
    </source>
</evidence>
<dbReference type="PANTHER" id="PTHR24185:SF1">
    <property type="entry name" value="CALCIUM-INDEPENDENT PHOSPHOLIPASE A2-GAMMA"/>
    <property type="match status" value="1"/>
</dbReference>
<evidence type="ECO:0000256" key="4">
    <source>
        <dbReference type="PROSITE-ProRule" id="PRU01161"/>
    </source>
</evidence>
<dbReference type="CDD" id="cd07216">
    <property type="entry name" value="Pat17_PNPLA8_PNPLA9_like3"/>
    <property type="match status" value="1"/>
</dbReference>
<name>A0A066XSN2_COLSU</name>
<feature type="short sequence motif" description="DGA/G" evidence="4">
    <location>
        <begin position="174"/>
        <end position="176"/>
    </location>
</feature>
<evidence type="ECO:0000256" key="2">
    <source>
        <dbReference type="ARBA" id="ARBA00022963"/>
    </source>
</evidence>
<comment type="caution">
    <text evidence="6">The sequence shown here is derived from an EMBL/GenBank/DDBJ whole genome shotgun (WGS) entry which is preliminary data.</text>
</comment>
<dbReference type="EMBL" id="JMSE01000581">
    <property type="protein sequence ID" value="KDN69005.1"/>
    <property type="molecule type" value="Genomic_DNA"/>
</dbReference>
<dbReference type="GO" id="GO:0019369">
    <property type="term" value="P:arachidonate metabolic process"/>
    <property type="evidence" value="ECO:0007669"/>
    <property type="project" value="TreeGrafter"/>
</dbReference>
<dbReference type="Proteomes" id="UP000027238">
    <property type="component" value="Unassembled WGS sequence"/>
</dbReference>
<dbReference type="OMA" id="MDRLNHE"/>
<dbReference type="HOGENOM" id="CLU_000288_144_2_1"/>
<keyword evidence="1" id="KW-0378">Hydrolase</keyword>
<dbReference type="InterPro" id="IPR016035">
    <property type="entry name" value="Acyl_Trfase/lysoPLipase"/>
</dbReference>
<evidence type="ECO:0000313" key="7">
    <source>
        <dbReference type="Proteomes" id="UP000027238"/>
    </source>
</evidence>
<feature type="short sequence motif" description="GXGXXG" evidence="4">
    <location>
        <begin position="28"/>
        <end position="33"/>
    </location>
</feature>
<dbReference type="AlphaFoldDB" id="A0A066XSN2"/>
<dbReference type="Gene3D" id="3.40.1090.10">
    <property type="entry name" value="Cytosolic phospholipase A2 catalytic domain"/>
    <property type="match status" value="2"/>
</dbReference>
<dbReference type="GO" id="GO:0016020">
    <property type="term" value="C:membrane"/>
    <property type="evidence" value="ECO:0007669"/>
    <property type="project" value="TreeGrafter"/>
</dbReference>
<dbReference type="STRING" id="1173701.A0A066XSN2"/>
<keyword evidence="7" id="KW-1185">Reference proteome</keyword>
<organism evidence="6 7">
    <name type="scientific">Colletotrichum sublineola</name>
    <name type="common">Sorghum anthracnose fungus</name>
    <dbReference type="NCBI Taxonomy" id="1173701"/>
    <lineage>
        <taxon>Eukaryota</taxon>
        <taxon>Fungi</taxon>
        <taxon>Dikarya</taxon>
        <taxon>Ascomycota</taxon>
        <taxon>Pezizomycotina</taxon>
        <taxon>Sordariomycetes</taxon>
        <taxon>Hypocreomycetidae</taxon>
        <taxon>Glomerellales</taxon>
        <taxon>Glomerellaceae</taxon>
        <taxon>Colletotrichum</taxon>
        <taxon>Colletotrichum graminicola species complex</taxon>
    </lineage>
</organism>
<keyword evidence="3" id="KW-0443">Lipid metabolism</keyword>
<reference evidence="7" key="1">
    <citation type="journal article" date="2014" name="Genome Announc.">
        <title>Draft genome sequence of Colletotrichum sublineola, a destructive pathogen of cultivated sorghum.</title>
        <authorList>
            <person name="Baroncelli R."/>
            <person name="Sanz-Martin J.M."/>
            <person name="Rech G.E."/>
            <person name="Sukno S.A."/>
            <person name="Thon M.R."/>
        </authorList>
    </citation>
    <scope>NUCLEOTIDE SEQUENCE [LARGE SCALE GENOMIC DNA]</scope>
    <source>
        <strain evidence="7">TX430BB</strain>
    </source>
</reference>
<evidence type="ECO:0000256" key="1">
    <source>
        <dbReference type="ARBA" id="ARBA00022801"/>
    </source>
</evidence>
<dbReference type="GO" id="GO:0047499">
    <property type="term" value="F:calcium-independent phospholipase A2 activity"/>
    <property type="evidence" value="ECO:0007669"/>
    <property type="project" value="TreeGrafter"/>
</dbReference>
<proteinExistence type="predicted"/>
<dbReference type="OrthoDB" id="1658288at2759"/>
<dbReference type="PANTHER" id="PTHR24185">
    <property type="entry name" value="CALCIUM-INDEPENDENT PHOSPHOLIPASE A2-GAMMA"/>
    <property type="match status" value="1"/>
</dbReference>
<sequence length="319" mass="34813">MTSAQAKATGNEHDPVARNGLCLLSLDGGGVRGLSTLYILKGIMDRLNHERERTKLPSVKPCQVFDLIGGTGTGGITAKIQPRFDSKKLQDAVEAVLVSKGVPVTTPLNNGEERGCKVFVCATSKETGRIARLRSYGLPGEGYRPTTICEAALATSAATGLFDPVKIGARNYVDGALGANNPVDQVEDEASDVWCPDSGNLKPLVKCFISLGTGNPGKKSIQDRLDKFVSDTLIAISTDTEATAEKFISRWRQHYDTDRYFRFNVEQGLQEVDVAEYEQQGLIEAATEEYLKGQAQKFRVRNCVVNLKEKQSVYIEDFA</sequence>
<dbReference type="GO" id="GO:0046486">
    <property type="term" value="P:glycerolipid metabolic process"/>
    <property type="evidence" value="ECO:0007669"/>
    <property type="project" value="UniProtKB-ARBA"/>
</dbReference>
<dbReference type="PROSITE" id="PS51635">
    <property type="entry name" value="PNPLA"/>
    <property type="match status" value="1"/>
</dbReference>
<gene>
    <name evidence="6" type="ORF">CSUB01_11573</name>
</gene>
<accession>A0A066XSN2</accession>
<dbReference type="InterPro" id="IPR002641">
    <property type="entry name" value="PNPLA_dom"/>
</dbReference>
<evidence type="ECO:0000313" key="6">
    <source>
        <dbReference type="EMBL" id="KDN69005.1"/>
    </source>
</evidence>
<dbReference type="SUPFAM" id="SSF52151">
    <property type="entry name" value="FabD/lysophospholipase-like"/>
    <property type="match status" value="1"/>
</dbReference>
<evidence type="ECO:0000259" key="5">
    <source>
        <dbReference type="PROSITE" id="PS51635"/>
    </source>
</evidence>
<protein>
    <recommendedName>
        <fullName evidence="5">PNPLA domain-containing protein</fullName>
    </recommendedName>
</protein>
<dbReference type="Pfam" id="PF01734">
    <property type="entry name" value="Patatin"/>
    <property type="match status" value="1"/>
</dbReference>
<dbReference type="eggNOG" id="KOG4231">
    <property type="taxonomic scope" value="Eukaryota"/>
</dbReference>